<evidence type="ECO:0000313" key="3">
    <source>
        <dbReference type="EMBL" id="PZR34009.1"/>
    </source>
</evidence>
<dbReference type="GO" id="GO:0090313">
    <property type="term" value="P:regulation of protein targeting to membrane"/>
    <property type="evidence" value="ECO:0007669"/>
    <property type="project" value="TreeGrafter"/>
</dbReference>
<evidence type="ECO:0000259" key="2">
    <source>
        <dbReference type="Pfam" id="PF05170"/>
    </source>
</evidence>
<reference evidence="3 4" key="1">
    <citation type="submission" date="2017-08" db="EMBL/GenBank/DDBJ databases">
        <title>Infants hospitalized years apart are colonized by the same room-sourced microbial strains.</title>
        <authorList>
            <person name="Brooks B."/>
            <person name="Olm M.R."/>
            <person name="Firek B.A."/>
            <person name="Baker R."/>
            <person name="Thomas B.C."/>
            <person name="Morowitz M.J."/>
            <person name="Banfield J.F."/>
        </authorList>
    </citation>
    <scope>NUCLEOTIDE SEQUENCE [LARGE SCALE GENOMIC DNA]</scope>
    <source>
        <strain evidence="3">S2_003_000_R2_4</strain>
    </source>
</reference>
<evidence type="ECO:0000313" key="4">
    <source>
        <dbReference type="Proteomes" id="UP000249393"/>
    </source>
</evidence>
<feature type="transmembrane region" description="Helical" evidence="1">
    <location>
        <begin position="21"/>
        <end position="43"/>
    </location>
</feature>
<organism evidence="3 4">
    <name type="scientific">Caulobacter segnis</name>
    <dbReference type="NCBI Taxonomy" id="88688"/>
    <lineage>
        <taxon>Bacteria</taxon>
        <taxon>Pseudomonadati</taxon>
        <taxon>Pseudomonadota</taxon>
        <taxon>Alphaproteobacteria</taxon>
        <taxon>Caulobacterales</taxon>
        <taxon>Caulobacteraceae</taxon>
        <taxon>Caulobacter</taxon>
    </lineage>
</organism>
<name>A0A2W5V1R5_9CAUL</name>
<feature type="domain" description="AsmA" evidence="2">
    <location>
        <begin position="19"/>
        <end position="156"/>
    </location>
</feature>
<dbReference type="Pfam" id="PF05170">
    <property type="entry name" value="AsmA"/>
    <property type="match status" value="2"/>
</dbReference>
<feature type="domain" description="AsmA" evidence="2">
    <location>
        <begin position="199"/>
        <end position="557"/>
    </location>
</feature>
<keyword evidence="1" id="KW-0812">Transmembrane</keyword>
<keyword evidence="1" id="KW-0472">Membrane</keyword>
<dbReference type="GO" id="GO:0005886">
    <property type="term" value="C:plasma membrane"/>
    <property type="evidence" value="ECO:0007669"/>
    <property type="project" value="TreeGrafter"/>
</dbReference>
<protein>
    <submittedName>
        <fullName evidence="3">AsmA family protein</fullName>
    </submittedName>
</protein>
<sequence>MPPRPPRHPLRGLSRRALIGIGSALALTAAIIAFLVIFDWNWLRGPLARFASAQLQREVAITGDLRVHPWSFSPKAEAYGVRIGQPDWARKADPQAGQMVQLQRIAVQVKILPLLRGDVIMPFLALDKPDVRLLRDKDGKANWTFGARKSDKPLKLPAIQRFVINDGKLRYEDRQRGTLFVGSVNAQERAGERGGRFVLEGDGTLNKSPFTAEVSGGPLLNISPSRPYPFDAQVRAGATRVVAHGQVTRPFDLGRFETDLTVSGADLNRLHDLTGLTLPNTPPYRVSGHMVRKGSRYDFQKLAGRIGDSDIAGQMFVLTDRERPYLEAALRSRRLDFDDLGSLVGAAPATGRGETASAGQKVEAAQRDATQRLLPDATLQTERVRAMDAKVTYRAETVNAPNLPLRKVSVDAVLDNGVLTLDPLAVTFSRGDLRGKVRLDARPAVPRTDLDVRLTNGRLEEFIPIQSEGKPAISGTVMARVRLSGVGNSVHRAASTANGEMTVVAPRGEIRQAFAELLGVNASKGLILLLSKSDKETPVRCAVADFSVKNGVMTTNHLVADTGVVLARGRGTINLETERMDFRIEGDSKKPRLVRLFVPITIKGPFLAPKVGLDASKAVGQGGIAAALGSLVNPLAALLPFFTTGEAKDADCASLVSDARQSGAPVKVSQTTPAKPKQ</sequence>
<dbReference type="PANTHER" id="PTHR30441:SF9">
    <property type="entry name" value="ASMA FAMILY PROTEIN YHJG"/>
    <property type="match status" value="1"/>
</dbReference>
<accession>A0A2W5V1R5</accession>
<comment type="caution">
    <text evidence="3">The sequence shown here is derived from an EMBL/GenBank/DDBJ whole genome shotgun (WGS) entry which is preliminary data.</text>
</comment>
<dbReference type="InterPro" id="IPR007844">
    <property type="entry name" value="AsmA"/>
</dbReference>
<keyword evidence="1" id="KW-1133">Transmembrane helix</keyword>
<gene>
    <name evidence="3" type="ORF">DI526_11665</name>
</gene>
<dbReference type="PANTHER" id="PTHR30441">
    <property type="entry name" value="DUF748 DOMAIN-CONTAINING PROTEIN"/>
    <property type="match status" value="1"/>
</dbReference>
<dbReference type="InterPro" id="IPR052894">
    <property type="entry name" value="AsmA-related"/>
</dbReference>
<evidence type="ECO:0000256" key="1">
    <source>
        <dbReference type="SAM" id="Phobius"/>
    </source>
</evidence>
<dbReference type="Proteomes" id="UP000249393">
    <property type="component" value="Unassembled WGS sequence"/>
</dbReference>
<dbReference type="EMBL" id="QFQZ01000033">
    <property type="protein sequence ID" value="PZR34009.1"/>
    <property type="molecule type" value="Genomic_DNA"/>
</dbReference>
<dbReference type="AlphaFoldDB" id="A0A2W5V1R5"/>
<proteinExistence type="predicted"/>